<dbReference type="InterPro" id="IPR006103">
    <property type="entry name" value="Glyco_hydro_2_cat"/>
</dbReference>
<evidence type="ECO:0000256" key="1">
    <source>
        <dbReference type="ARBA" id="ARBA00001412"/>
    </source>
</evidence>
<proteinExistence type="inferred from homology"/>
<keyword evidence="9" id="KW-1133">Transmembrane helix</keyword>
<dbReference type="AlphaFoldDB" id="M5U0E4"/>
<dbReference type="InterPro" id="IPR008979">
    <property type="entry name" value="Galactose-bd-like_sf"/>
</dbReference>
<dbReference type="PANTHER" id="PTHR46323">
    <property type="entry name" value="BETA-GALACTOSIDASE"/>
    <property type="match status" value="1"/>
</dbReference>
<reference evidence="11 12" key="1">
    <citation type="journal article" date="2013" name="Mar. Genomics">
        <title>Expression of sulfatases in Rhodopirellula baltica and the diversity of sulfatases in the genus Rhodopirellula.</title>
        <authorList>
            <person name="Wegner C.E."/>
            <person name="Richter-Heitmann T."/>
            <person name="Klindworth A."/>
            <person name="Klockow C."/>
            <person name="Richter M."/>
            <person name="Achstetter T."/>
            <person name="Glockner F.O."/>
            <person name="Harder J."/>
        </authorList>
    </citation>
    <scope>NUCLEOTIDE SEQUENCE [LARGE SCALE GENOMIC DNA]</scope>
    <source>
        <strain evidence="11 12">SM41</strain>
    </source>
</reference>
<dbReference type="SUPFAM" id="SSF49303">
    <property type="entry name" value="beta-Galactosidase/glucuronidase domain"/>
    <property type="match status" value="2"/>
</dbReference>
<dbReference type="Gene3D" id="2.70.98.10">
    <property type="match status" value="1"/>
</dbReference>
<comment type="caution">
    <text evidence="11">The sequence shown here is derived from an EMBL/GenBank/DDBJ whole genome shotgun (WGS) entry which is preliminary data.</text>
</comment>
<dbReference type="PROSITE" id="PS00719">
    <property type="entry name" value="GLYCOSYL_HYDROL_F2_1"/>
    <property type="match status" value="1"/>
</dbReference>
<dbReference type="GO" id="GO:0009341">
    <property type="term" value="C:beta-galactosidase complex"/>
    <property type="evidence" value="ECO:0007669"/>
    <property type="project" value="InterPro"/>
</dbReference>
<dbReference type="PRINTS" id="PR00132">
    <property type="entry name" value="GLHYDRLASE2"/>
</dbReference>
<dbReference type="EMBL" id="ANOH01000247">
    <property type="protein sequence ID" value="EMI54930.1"/>
    <property type="molecule type" value="Genomic_DNA"/>
</dbReference>
<dbReference type="InterPro" id="IPR006101">
    <property type="entry name" value="Glyco_hydro_2"/>
</dbReference>
<dbReference type="GO" id="GO:0005990">
    <property type="term" value="P:lactose catabolic process"/>
    <property type="evidence" value="ECO:0007669"/>
    <property type="project" value="TreeGrafter"/>
</dbReference>
<dbReference type="Pfam" id="PF16353">
    <property type="entry name" value="LacZ_4"/>
    <property type="match status" value="1"/>
</dbReference>
<dbReference type="EC" id="3.2.1.23" evidence="3 7"/>
<evidence type="ECO:0000256" key="3">
    <source>
        <dbReference type="ARBA" id="ARBA00012756"/>
    </source>
</evidence>
<dbReference type="PATRIC" id="fig|1263870.3.peg.3853"/>
<dbReference type="InterPro" id="IPR011013">
    <property type="entry name" value="Gal_mutarotase_sf_dom"/>
</dbReference>
<feature type="transmembrane region" description="Helical" evidence="9">
    <location>
        <begin position="12"/>
        <end position="28"/>
    </location>
</feature>
<keyword evidence="4 7" id="KW-0378">Hydrolase</keyword>
<gene>
    <name evidence="11" type="ORF">RSSM_03634</name>
</gene>
<protein>
    <recommendedName>
        <fullName evidence="3 7">Beta-galactosidase</fullName>
        <ecNumber evidence="3 7">3.2.1.23</ecNumber>
    </recommendedName>
    <alternativeName>
        <fullName evidence="6 7">Lactase</fullName>
    </alternativeName>
</protein>
<evidence type="ECO:0000259" key="10">
    <source>
        <dbReference type="SMART" id="SM01038"/>
    </source>
</evidence>
<dbReference type="InterPro" id="IPR032312">
    <property type="entry name" value="LacZ_4"/>
</dbReference>
<keyword evidence="5 7" id="KW-0326">Glycosidase</keyword>
<evidence type="ECO:0000256" key="8">
    <source>
        <dbReference type="SAM" id="MobiDB-lite"/>
    </source>
</evidence>
<dbReference type="Gene3D" id="2.60.40.10">
    <property type="entry name" value="Immunoglobulins"/>
    <property type="match status" value="2"/>
</dbReference>
<dbReference type="SUPFAM" id="SSF74650">
    <property type="entry name" value="Galactose mutarotase-like"/>
    <property type="match status" value="1"/>
</dbReference>
<evidence type="ECO:0000313" key="11">
    <source>
        <dbReference type="EMBL" id="EMI54930.1"/>
    </source>
</evidence>
<dbReference type="SUPFAM" id="SSF49785">
    <property type="entry name" value="Galactose-binding domain-like"/>
    <property type="match status" value="1"/>
</dbReference>
<dbReference type="InterPro" id="IPR014718">
    <property type="entry name" value="GH-type_carb-bd"/>
</dbReference>
<evidence type="ECO:0000256" key="5">
    <source>
        <dbReference type="ARBA" id="ARBA00023295"/>
    </source>
</evidence>
<keyword evidence="9" id="KW-0472">Membrane</keyword>
<name>M5U0E4_9BACT</name>
<feature type="region of interest" description="Disordered" evidence="8">
    <location>
        <begin position="814"/>
        <end position="833"/>
    </location>
</feature>
<evidence type="ECO:0000256" key="2">
    <source>
        <dbReference type="ARBA" id="ARBA00007401"/>
    </source>
</evidence>
<dbReference type="PROSITE" id="PS00608">
    <property type="entry name" value="GLYCOSYL_HYDROL_F2_2"/>
    <property type="match status" value="1"/>
</dbReference>
<feature type="domain" description="Beta galactosidase small chain/" evidence="10">
    <location>
        <begin position="839"/>
        <end position="1107"/>
    </location>
</feature>
<dbReference type="InterPro" id="IPR004199">
    <property type="entry name" value="B-gal_small/dom_5"/>
</dbReference>
<dbReference type="InterPro" id="IPR050347">
    <property type="entry name" value="Bact_Beta-galactosidase"/>
</dbReference>
<feature type="region of interest" description="Disordered" evidence="8">
    <location>
        <begin position="871"/>
        <end position="895"/>
    </location>
</feature>
<evidence type="ECO:0000256" key="6">
    <source>
        <dbReference type="ARBA" id="ARBA00032230"/>
    </source>
</evidence>
<dbReference type="Proteomes" id="UP000011885">
    <property type="component" value="Unassembled WGS sequence"/>
</dbReference>
<dbReference type="InterPro" id="IPR006104">
    <property type="entry name" value="Glyco_hydro_2_N"/>
</dbReference>
<dbReference type="Pfam" id="PF02836">
    <property type="entry name" value="Glyco_hydro_2_C"/>
    <property type="match status" value="1"/>
</dbReference>
<dbReference type="GO" id="GO:0030246">
    <property type="term" value="F:carbohydrate binding"/>
    <property type="evidence" value="ECO:0007669"/>
    <property type="project" value="InterPro"/>
</dbReference>
<evidence type="ECO:0000256" key="7">
    <source>
        <dbReference type="RuleBase" id="RU361154"/>
    </source>
</evidence>
<dbReference type="Pfam" id="PF02837">
    <property type="entry name" value="Glyco_hydro_2_N"/>
    <property type="match status" value="1"/>
</dbReference>
<dbReference type="InterPro" id="IPR023230">
    <property type="entry name" value="Glyco_hydro_2_CS"/>
</dbReference>
<dbReference type="SMART" id="SM01038">
    <property type="entry name" value="Bgal_small_N"/>
    <property type="match status" value="1"/>
</dbReference>
<dbReference type="Pfam" id="PF00703">
    <property type="entry name" value="Glyco_hydro_2"/>
    <property type="match status" value="1"/>
</dbReference>
<dbReference type="InterPro" id="IPR013783">
    <property type="entry name" value="Ig-like_fold"/>
</dbReference>
<dbReference type="Pfam" id="PF02929">
    <property type="entry name" value="Bgal_small_N"/>
    <property type="match status" value="1"/>
</dbReference>
<dbReference type="InterPro" id="IPR023232">
    <property type="entry name" value="Glyco_hydro_2_AS"/>
</dbReference>
<dbReference type="PANTHER" id="PTHR46323:SF2">
    <property type="entry name" value="BETA-GALACTOSIDASE"/>
    <property type="match status" value="1"/>
</dbReference>
<dbReference type="Gene3D" id="3.20.20.80">
    <property type="entry name" value="Glycosidases"/>
    <property type="match status" value="1"/>
</dbReference>
<evidence type="ECO:0000256" key="9">
    <source>
        <dbReference type="SAM" id="Phobius"/>
    </source>
</evidence>
<comment type="similarity">
    <text evidence="2 7">Belongs to the glycosyl hydrolase 2 family.</text>
</comment>
<sequence length="1111" mass="125299">MSGWCSVEIAKSLLLLTTELFVFVLNFFQPFELFMKLLIPTILSLLFVPVVAFAQNDWESITTFERNRLPSRVASHSYRNVDDALSGDRDRARMRSLNGTWKFRYVDRVEDRPTDFMASDFDGKQWDDIPVPSNWELQGHGQPIYTNITYPFTPRIFDKTLKYDWKGPQPPRPPFIYRDNPVGSYYRDFEVPSEWKDHSIILHFGGVSSAFHVWVNGEMVGYSQDSCLAAEFDVTSYVKPGTNRVAVQVFRWSDGSYLEDQDMWRLSGIQRDVLLLARPKVALEDVYVRTKFDENLENAKLEIRPRVWVGKDVDSIDGWKITAELFDADGKSVLDSTMSTSAKGIYNERWPARDLTKFAFMEADVASPRKWSSEDPYLYRVVLTVQKPNGEIAETRSQRVGFRHLEINDAGEFLVNGVAVKLMGVNRHDHHPVRGKALTREDMRKDVELMKRFNFNSVRTSHYPNDPYFYELCDEYGIYVMDEANIETHHLGGAIPNDPTWSGAIMSRVYRMVERDKNHPCVVSWSLGNESGTGPVMAAAAAWIKYFDPSRFIHYEGAQGDPTDPDYVEGNGVGYQSQGWPTMSNPDDSDYVDVVSRMYPDLSQLVNMSENPKIDRPIIMCEYLHAMGNSIGGLGEFWDEIRSAPNLMGGFIWDMIDQGLEKTNDEGETYFAYGGDYGDIPNDGNFCINGVFAADRTPNPHAWECKHVFQPVVFEPAGSDGAKVKVTNRFCFTDLGGYEVRWAVLRDGEPVETGEIDALSLAAGDSNEIAIPFAKSSVSDDAECWLRMSVHETRDRPWCERGFEIAADQIALNSPARSEHASSEDGSDLRVSESGDKVVVSGDGFSVTVSKQTGFVESYVVDGTERLVAPMHPNFSRPPTDNDSKAASSGDFRKSQQVWKGLERKLPIDSFDVEEGSDVVVSVVQSQGQKIQLATAYTVSRSGKLSVMMKLDADESLPNLIRFGMTMGVSSSYTQATYYGRGPFENYEDRRRAAFVGRYQSKTRDMFENYVMPQENGNRTDTRWLTLASDDGKSGLRVSGSPVFSFSVWPYSAEAIAAAKHPYELTEQGFFTLNVDQLQLGLGGTLSHTMPQYVPNAGEYEFEFAIEPMDD</sequence>
<dbReference type="GO" id="GO:0004565">
    <property type="term" value="F:beta-galactosidase activity"/>
    <property type="evidence" value="ECO:0007669"/>
    <property type="project" value="UniProtKB-EC"/>
</dbReference>
<comment type="catalytic activity">
    <reaction evidence="1 7">
        <text>Hydrolysis of terminal non-reducing beta-D-galactose residues in beta-D-galactosides.</text>
        <dbReference type="EC" id="3.2.1.23"/>
    </reaction>
</comment>
<dbReference type="Gene3D" id="2.60.120.260">
    <property type="entry name" value="Galactose-binding domain-like"/>
    <property type="match status" value="1"/>
</dbReference>
<keyword evidence="12" id="KW-1185">Reference proteome</keyword>
<dbReference type="SUPFAM" id="SSF51445">
    <property type="entry name" value="(Trans)glycosidases"/>
    <property type="match status" value="1"/>
</dbReference>
<feature type="compositionally biased region" description="Basic and acidic residues" evidence="8">
    <location>
        <begin position="817"/>
        <end position="833"/>
    </location>
</feature>
<keyword evidence="9" id="KW-0812">Transmembrane</keyword>
<dbReference type="InterPro" id="IPR036156">
    <property type="entry name" value="Beta-gal/glucu_dom_sf"/>
</dbReference>
<dbReference type="InterPro" id="IPR017853">
    <property type="entry name" value="GH"/>
</dbReference>
<accession>M5U0E4</accession>
<evidence type="ECO:0000313" key="12">
    <source>
        <dbReference type="Proteomes" id="UP000011885"/>
    </source>
</evidence>
<organism evidence="11 12">
    <name type="scientific">Rhodopirellula sallentina SM41</name>
    <dbReference type="NCBI Taxonomy" id="1263870"/>
    <lineage>
        <taxon>Bacteria</taxon>
        <taxon>Pseudomonadati</taxon>
        <taxon>Planctomycetota</taxon>
        <taxon>Planctomycetia</taxon>
        <taxon>Pirellulales</taxon>
        <taxon>Pirellulaceae</taxon>
        <taxon>Rhodopirellula</taxon>
    </lineage>
</organism>
<feature type="compositionally biased region" description="Polar residues" evidence="8">
    <location>
        <begin position="877"/>
        <end position="887"/>
    </location>
</feature>
<dbReference type="InterPro" id="IPR006102">
    <property type="entry name" value="Ig-like_GH2"/>
</dbReference>
<evidence type="ECO:0000256" key="4">
    <source>
        <dbReference type="ARBA" id="ARBA00022801"/>
    </source>
</evidence>